<dbReference type="SUPFAM" id="SSF46894">
    <property type="entry name" value="C-terminal effector domain of the bipartite response regulators"/>
    <property type="match status" value="1"/>
</dbReference>
<name>A0A431TZZ4_9BACT</name>
<organism evidence="5 6">
    <name type="scientific">Hymenobacter gummosus</name>
    <dbReference type="NCBI Taxonomy" id="1776032"/>
    <lineage>
        <taxon>Bacteria</taxon>
        <taxon>Pseudomonadati</taxon>
        <taxon>Bacteroidota</taxon>
        <taxon>Cytophagia</taxon>
        <taxon>Cytophagales</taxon>
        <taxon>Hymenobacteraceae</taxon>
        <taxon>Hymenobacter</taxon>
    </lineage>
</organism>
<evidence type="ECO:0000313" key="6">
    <source>
        <dbReference type="Proteomes" id="UP000282184"/>
    </source>
</evidence>
<feature type="domain" description="HTH luxR-type" evidence="4">
    <location>
        <begin position="40"/>
        <end position="105"/>
    </location>
</feature>
<evidence type="ECO:0000256" key="3">
    <source>
        <dbReference type="ARBA" id="ARBA00023163"/>
    </source>
</evidence>
<dbReference type="InterPro" id="IPR016032">
    <property type="entry name" value="Sig_transdc_resp-reg_C-effctor"/>
</dbReference>
<proteinExistence type="predicted"/>
<dbReference type="PANTHER" id="PTHR44688:SF16">
    <property type="entry name" value="DNA-BINDING TRANSCRIPTIONAL ACTIVATOR DEVR_DOSR"/>
    <property type="match status" value="1"/>
</dbReference>
<dbReference type="Pfam" id="PF00196">
    <property type="entry name" value="GerE"/>
    <property type="match status" value="1"/>
</dbReference>
<dbReference type="EMBL" id="RXOF01000009">
    <property type="protein sequence ID" value="RTQ48437.1"/>
    <property type="molecule type" value="Genomic_DNA"/>
</dbReference>
<reference evidence="5 6" key="1">
    <citation type="submission" date="2018-12" db="EMBL/GenBank/DDBJ databases">
        <title>Hymenobacter gummosus sp. nov., isolated from a spring.</title>
        <authorList>
            <person name="Nie L."/>
        </authorList>
    </citation>
    <scope>NUCLEOTIDE SEQUENCE [LARGE SCALE GENOMIC DNA]</scope>
    <source>
        <strain evidence="5 6">KCTC 52166</strain>
    </source>
</reference>
<dbReference type="RefSeq" id="WP_126694143.1">
    <property type="nucleotide sequence ID" value="NZ_RXOF01000009.1"/>
</dbReference>
<keyword evidence="2" id="KW-0238">DNA-binding</keyword>
<evidence type="ECO:0000256" key="1">
    <source>
        <dbReference type="ARBA" id="ARBA00023015"/>
    </source>
</evidence>
<gene>
    <name evidence="5" type="ORF">EJV47_15810</name>
</gene>
<evidence type="ECO:0000313" key="5">
    <source>
        <dbReference type="EMBL" id="RTQ48437.1"/>
    </source>
</evidence>
<dbReference type="GO" id="GO:0006355">
    <property type="term" value="P:regulation of DNA-templated transcription"/>
    <property type="evidence" value="ECO:0007669"/>
    <property type="project" value="InterPro"/>
</dbReference>
<dbReference type="Proteomes" id="UP000282184">
    <property type="component" value="Unassembled WGS sequence"/>
</dbReference>
<accession>A0A431TZZ4</accession>
<dbReference type="InterPro" id="IPR036388">
    <property type="entry name" value="WH-like_DNA-bd_sf"/>
</dbReference>
<dbReference type="GO" id="GO:0003677">
    <property type="term" value="F:DNA binding"/>
    <property type="evidence" value="ECO:0007669"/>
    <property type="project" value="UniProtKB-KW"/>
</dbReference>
<comment type="caution">
    <text evidence="5">The sequence shown here is derived from an EMBL/GenBank/DDBJ whole genome shotgun (WGS) entry which is preliminary data.</text>
</comment>
<dbReference type="PRINTS" id="PR00038">
    <property type="entry name" value="HTHLUXR"/>
</dbReference>
<dbReference type="AlphaFoldDB" id="A0A431TZZ4"/>
<dbReference type="Gene3D" id="1.10.10.10">
    <property type="entry name" value="Winged helix-like DNA-binding domain superfamily/Winged helix DNA-binding domain"/>
    <property type="match status" value="1"/>
</dbReference>
<keyword evidence="1" id="KW-0805">Transcription regulation</keyword>
<dbReference type="PANTHER" id="PTHR44688">
    <property type="entry name" value="DNA-BINDING TRANSCRIPTIONAL ACTIVATOR DEVR_DOSR"/>
    <property type="match status" value="1"/>
</dbReference>
<keyword evidence="6" id="KW-1185">Reference proteome</keyword>
<evidence type="ECO:0000259" key="4">
    <source>
        <dbReference type="PROSITE" id="PS50043"/>
    </source>
</evidence>
<keyword evidence="3" id="KW-0804">Transcription</keyword>
<dbReference type="InterPro" id="IPR000792">
    <property type="entry name" value="Tscrpt_reg_LuxR_C"/>
</dbReference>
<dbReference type="CDD" id="cd06170">
    <property type="entry name" value="LuxR_C_like"/>
    <property type="match status" value="1"/>
</dbReference>
<sequence length="105" mass="11424">MLKSASLAEYKAAVLDVARGGAPMSPAVVRKVLAHFNLLPQTQPGLLTGREQAVVQGIVDGLSDKQVAHRMGLSPETVRTYVKRVYRKLQVSSRTELVSRVVRGN</sequence>
<evidence type="ECO:0000256" key="2">
    <source>
        <dbReference type="ARBA" id="ARBA00023125"/>
    </source>
</evidence>
<dbReference type="OrthoDB" id="9797341at2"/>
<dbReference type="SMART" id="SM00421">
    <property type="entry name" value="HTH_LUXR"/>
    <property type="match status" value="1"/>
</dbReference>
<dbReference type="PROSITE" id="PS50043">
    <property type="entry name" value="HTH_LUXR_2"/>
    <property type="match status" value="1"/>
</dbReference>
<protein>
    <submittedName>
        <fullName evidence="5">Response regulator transcription factor</fullName>
    </submittedName>
</protein>